<dbReference type="EMBL" id="CAWUFR010000006">
    <property type="protein sequence ID" value="CAK6951313.1"/>
    <property type="molecule type" value="Genomic_DNA"/>
</dbReference>
<dbReference type="GO" id="GO:0047961">
    <property type="term" value="F:glycine N-acyltransferase activity"/>
    <property type="evidence" value="ECO:0007669"/>
    <property type="project" value="InterPro"/>
</dbReference>
<evidence type="ECO:0000256" key="3">
    <source>
        <dbReference type="RuleBase" id="RU368002"/>
    </source>
</evidence>
<dbReference type="AlphaFoldDB" id="A0AAV1MWZ6"/>
<dbReference type="SUPFAM" id="SSF55729">
    <property type="entry name" value="Acyl-CoA N-acyltransferases (Nat)"/>
    <property type="match status" value="1"/>
</dbReference>
<dbReference type="Proteomes" id="UP001314229">
    <property type="component" value="Unassembled WGS sequence"/>
</dbReference>
<evidence type="ECO:0000313" key="6">
    <source>
        <dbReference type="EMBL" id="CAK6951313.1"/>
    </source>
</evidence>
<dbReference type="PANTHER" id="PTHR15298">
    <property type="entry name" value="L-COA N-ACYLTRANSFERASE-RELATED"/>
    <property type="match status" value="1"/>
</dbReference>
<comment type="caution">
    <text evidence="6">The sequence shown here is derived from an EMBL/GenBank/DDBJ whole genome shotgun (WGS) entry which is preliminary data.</text>
</comment>
<keyword evidence="7" id="KW-1185">Reference proteome</keyword>
<evidence type="ECO:0000256" key="2">
    <source>
        <dbReference type="ARBA" id="ARBA00023315"/>
    </source>
</evidence>
<keyword evidence="1 3" id="KW-0808">Transferase</keyword>
<dbReference type="InterPro" id="IPR013652">
    <property type="entry name" value="Glycine_N-acyltransferase_C"/>
</dbReference>
<accession>A0AAV1MWZ6</accession>
<organism evidence="6 7">
    <name type="scientific">Scomber scombrus</name>
    <name type="common">Atlantic mackerel</name>
    <name type="synonym">Scomber vernalis</name>
    <dbReference type="NCBI Taxonomy" id="13677"/>
    <lineage>
        <taxon>Eukaryota</taxon>
        <taxon>Metazoa</taxon>
        <taxon>Chordata</taxon>
        <taxon>Craniata</taxon>
        <taxon>Vertebrata</taxon>
        <taxon>Euteleostomi</taxon>
        <taxon>Actinopterygii</taxon>
        <taxon>Neopterygii</taxon>
        <taxon>Teleostei</taxon>
        <taxon>Neoteleostei</taxon>
        <taxon>Acanthomorphata</taxon>
        <taxon>Pelagiaria</taxon>
        <taxon>Scombriformes</taxon>
        <taxon>Scombridae</taxon>
        <taxon>Scomber</taxon>
    </lineage>
</organism>
<dbReference type="InterPro" id="IPR010313">
    <property type="entry name" value="Glycine_N-acyltransferase"/>
</dbReference>
<evidence type="ECO:0000259" key="4">
    <source>
        <dbReference type="Pfam" id="PF06021"/>
    </source>
</evidence>
<evidence type="ECO:0000256" key="1">
    <source>
        <dbReference type="ARBA" id="ARBA00022679"/>
    </source>
</evidence>
<name>A0AAV1MWZ6_SCOSC</name>
<dbReference type="Pfam" id="PF06021">
    <property type="entry name" value="Gly_acyl_tr_N"/>
    <property type="match status" value="1"/>
</dbReference>
<dbReference type="Gene3D" id="3.40.630.30">
    <property type="match status" value="1"/>
</dbReference>
<dbReference type="PANTHER" id="PTHR15298:SF17">
    <property type="entry name" value="GLYCINE N-ACYLTRANSFERASE-LIKE PROTEIN"/>
    <property type="match status" value="1"/>
</dbReference>
<evidence type="ECO:0000313" key="7">
    <source>
        <dbReference type="Proteomes" id="UP001314229"/>
    </source>
</evidence>
<dbReference type="InterPro" id="IPR016181">
    <property type="entry name" value="Acyl_CoA_acyltransferase"/>
</dbReference>
<dbReference type="InterPro" id="IPR015938">
    <property type="entry name" value="Glycine_N-acyltransferase_N"/>
</dbReference>
<protein>
    <recommendedName>
        <fullName evidence="3">Glycine N-acyltransferase-like protein</fullName>
        <ecNumber evidence="3">2.3.1.-</ecNumber>
    </recommendedName>
</protein>
<comment type="similarity">
    <text evidence="3">Belongs to the glycine N-acyltransferase family.</text>
</comment>
<evidence type="ECO:0000259" key="5">
    <source>
        <dbReference type="Pfam" id="PF08444"/>
    </source>
</evidence>
<feature type="domain" description="Glycine N-acyltransferase C-terminal" evidence="5">
    <location>
        <begin position="261"/>
        <end position="338"/>
    </location>
</feature>
<dbReference type="GO" id="GO:0005739">
    <property type="term" value="C:mitochondrion"/>
    <property type="evidence" value="ECO:0007669"/>
    <property type="project" value="InterPro"/>
</dbReference>
<dbReference type="EC" id="2.3.1.-" evidence="3"/>
<reference evidence="6 7" key="1">
    <citation type="submission" date="2024-01" db="EMBL/GenBank/DDBJ databases">
        <authorList>
            <person name="Alioto T."/>
            <person name="Alioto T."/>
            <person name="Gomez Garrido J."/>
        </authorList>
    </citation>
    <scope>NUCLEOTIDE SEQUENCE [LARGE SCALE GENOMIC DNA]</scope>
</reference>
<keyword evidence="2 3" id="KW-0012">Acyltransferase</keyword>
<proteinExistence type="inferred from homology"/>
<sequence>MRSSFLVGVGFLGRRSGLLGLLIETGCHSKPRRKQQQQRQMAGAKSGQTMTVQSLWTCERARTAALIRRIFYDITKRDTKKATLKGSARYVKHMKFLEECCISSTTTRVVWRCVLTPGLHSALPFVTVKNSSSSGSSLEVIPDICTVFTRNPETLRSLLINKRVVNWRSGLIFRGIPASHCHVIKELASLSGLDITEYWGYNTFIHHSPDNLGWQEKLLNLPISVLDESHAELVDRHLAYGGSQESINHVRACIRHLPNHCVMDEKGRPVSWMLSDELCELRMANTLPEYRRTGHPLALSLALMRRMSSVGLPVYCHINHQNQATINAVTSLGFSVCPGMEKISVLLICKDKSLSRPNDNKVCWMTETTPEK</sequence>
<gene>
    <name evidence="6" type="ORF">FSCOSCO3_A001059</name>
</gene>
<dbReference type="Pfam" id="PF08444">
    <property type="entry name" value="Gly_acyl_tr_C"/>
    <property type="match status" value="1"/>
</dbReference>
<feature type="domain" description="Glycine N-acyltransferase N-terminal" evidence="4">
    <location>
        <begin position="137"/>
        <end position="258"/>
    </location>
</feature>